<evidence type="ECO:0000313" key="2">
    <source>
        <dbReference type="EMBL" id="CAI4218751.1"/>
    </source>
</evidence>
<accession>A0A9P1HA62</accession>
<dbReference type="EMBL" id="CALLCH030000018">
    <property type="protein sequence ID" value="CAI4218751.1"/>
    <property type="molecule type" value="Genomic_DNA"/>
</dbReference>
<gene>
    <name evidence="2" type="ORF">PPNO1_LOCUS8325</name>
</gene>
<sequence>MCTESISKCGNCGFSRHIDWMRCEEHIYALAAAIEKLKTPPHPSDCEHCTRPVVTMWLTPRACPTSNEGCGGLRTAATPENGGETTQEKGAAEHMGNGDDAAGSTEPAENGARTQGAEQARPAITFSASENRDSAISISSSISCVDFTTGPAPTELRFSRQPVGNARKPQASSIGYHLEYDLSLVRKALRTAAASSSSARRIPPDVIMVPDKRIRYTSNATYVIQWNIEGLATEE</sequence>
<reference evidence="2" key="1">
    <citation type="submission" date="2022-11" db="EMBL/GenBank/DDBJ databases">
        <authorList>
            <person name="Scott C."/>
            <person name="Bruce N."/>
        </authorList>
    </citation>
    <scope>NUCLEOTIDE SEQUENCE</scope>
</reference>
<protein>
    <submittedName>
        <fullName evidence="2">Uncharacterized protein</fullName>
    </submittedName>
</protein>
<organism evidence="2 3">
    <name type="scientific">Parascedosporium putredinis</name>
    <dbReference type="NCBI Taxonomy" id="1442378"/>
    <lineage>
        <taxon>Eukaryota</taxon>
        <taxon>Fungi</taxon>
        <taxon>Dikarya</taxon>
        <taxon>Ascomycota</taxon>
        <taxon>Pezizomycotina</taxon>
        <taxon>Sordariomycetes</taxon>
        <taxon>Hypocreomycetidae</taxon>
        <taxon>Microascales</taxon>
        <taxon>Microascaceae</taxon>
        <taxon>Parascedosporium</taxon>
    </lineage>
</organism>
<keyword evidence="3" id="KW-1185">Reference proteome</keyword>
<dbReference type="Proteomes" id="UP000838763">
    <property type="component" value="Unassembled WGS sequence"/>
</dbReference>
<proteinExistence type="predicted"/>
<comment type="caution">
    <text evidence="2">The sequence shown here is derived from an EMBL/GenBank/DDBJ whole genome shotgun (WGS) entry which is preliminary data.</text>
</comment>
<evidence type="ECO:0000256" key="1">
    <source>
        <dbReference type="SAM" id="MobiDB-lite"/>
    </source>
</evidence>
<dbReference type="AlphaFoldDB" id="A0A9P1HA62"/>
<evidence type="ECO:0000313" key="3">
    <source>
        <dbReference type="Proteomes" id="UP000838763"/>
    </source>
</evidence>
<feature type="region of interest" description="Disordered" evidence="1">
    <location>
        <begin position="73"/>
        <end position="121"/>
    </location>
</feature>
<name>A0A9P1HA62_9PEZI</name>